<keyword evidence="3" id="KW-1185">Reference proteome</keyword>
<dbReference type="Proteomes" id="UP000185944">
    <property type="component" value="Unassembled WGS sequence"/>
</dbReference>
<keyword evidence="1" id="KW-0732">Signal</keyword>
<sequence length="205" mass="23299">MTQHIQHTTKLLFLLVAFFSSYTTCAPEALGQLSRPPTPTAPYTGAPTTEIDESMLNLEDLHALIAFFSQYCPELKRFSECQDALEIAKYLTSVECFKINLNHTIGPITAAPPTNFMNIPLQKIWIYQRRCDTGLGTDTSDNGNVFQEMFMLVKSLNLVTLEVHNLYPTFQMAVSFFESWVAIQNLKFVNVCSGVIRFFYQNLVF</sequence>
<dbReference type="AlphaFoldDB" id="A0A177EJS8"/>
<organism evidence="2 3">
    <name type="scientific">Nematocida displodere</name>
    <dbReference type="NCBI Taxonomy" id="1805483"/>
    <lineage>
        <taxon>Eukaryota</taxon>
        <taxon>Fungi</taxon>
        <taxon>Fungi incertae sedis</taxon>
        <taxon>Microsporidia</taxon>
        <taxon>Nematocida</taxon>
    </lineage>
</organism>
<evidence type="ECO:0000256" key="1">
    <source>
        <dbReference type="SAM" id="SignalP"/>
    </source>
</evidence>
<feature type="chain" id="PRO_5008060478" evidence="1">
    <location>
        <begin position="26"/>
        <end position="205"/>
    </location>
</feature>
<protein>
    <submittedName>
        <fullName evidence="2">Uncharacterized protein</fullName>
    </submittedName>
</protein>
<accession>A0A177EJS8</accession>
<comment type="caution">
    <text evidence="2">The sequence shown here is derived from an EMBL/GenBank/DDBJ whole genome shotgun (WGS) entry which is preliminary data.</text>
</comment>
<gene>
    <name evidence="2" type="ORF">NEDG_00196</name>
</gene>
<reference evidence="2 3" key="1">
    <citation type="submission" date="2016-02" db="EMBL/GenBank/DDBJ databases">
        <title>Discovery of a natural microsporidian pathogen with a broad tissue tropism in Caenorhabditis elegans.</title>
        <authorList>
            <person name="Luallen R.J."/>
            <person name="Reinke A.W."/>
            <person name="Tong L."/>
            <person name="Botts M.R."/>
            <person name="Felix M.-A."/>
            <person name="Troemel E.R."/>
        </authorList>
    </citation>
    <scope>NUCLEOTIDE SEQUENCE [LARGE SCALE GENOMIC DNA]</scope>
    <source>
        <strain evidence="2 3">JUm2807</strain>
    </source>
</reference>
<dbReference type="EMBL" id="LTDL01000014">
    <property type="protein sequence ID" value="OAG31721.1"/>
    <property type="molecule type" value="Genomic_DNA"/>
</dbReference>
<evidence type="ECO:0000313" key="2">
    <source>
        <dbReference type="EMBL" id="OAG31721.1"/>
    </source>
</evidence>
<dbReference type="RefSeq" id="XP_067545322.1">
    <property type="nucleotide sequence ID" value="XM_067687614.1"/>
</dbReference>
<proteinExistence type="predicted"/>
<evidence type="ECO:0000313" key="3">
    <source>
        <dbReference type="Proteomes" id="UP000185944"/>
    </source>
</evidence>
<name>A0A177EJS8_9MICR</name>
<dbReference type="VEuPathDB" id="MicrosporidiaDB:NEDG_00196"/>
<dbReference type="GeneID" id="93646546"/>
<feature type="signal peptide" evidence="1">
    <location>
        <begin position="1"/>
        <end position="25"/>
    </location>
</feature>